<name>A0ABW7FRA9_9BURK</name>
<evidence type="ECO:0000256" key="1">
    <source>
        <dbReference type="SAM" id="Phobius"/>
    </source>
</evidence>
<feature type="transmembrane region" description="Helical" evidence="1">
    <location>
        <begin position="90"/>
        <end position="109"/>
    </location>
</feature>
<dbReference type="EMBL" id="JBIGHZ010000001">
    <property type="protein sequence ID" value="MFG6446823.1"/>
    <property type="molecule type" value="Genomic_DNA"/>
</dbReference>
<gene>
    <name evidence="2" type="ORF">ACG0Z6_01060</name>
</gene>
<keyword evidence="1" id="KW-0812">Transmembrane</keyword>
<feature type="transmembrane region" description="Helical" evidence="1">
    <location>
        <begin position="158"/>
        <end position="177"/>
    </location>
</feature>
<accession>A0ABW7FRA9</accession>
<sequence>MAQPWLSQRAAKLSAVTALACFVVMALTVVVAGALTPGYSHVSQYISELGARGAPQEWGVRLAGFLPAGILLLAFCSFAYAALPRSSGTTLALVGLALYAAGYLVAAAYPCDLGCRPDKPTASQLIHNAAGLLGYLLAPAFLLTFARAARTWPGAGHLAVAGYAAAGLALVGLLTLSPTSSTAGLSQRLLEFAVLGWAVYCGRYLSSQVASGA</sequence>
<protein>
    <submittedName>
        <fullName evidence="2">DUF998 domain-containing protein</fullName>
    </submittedName>
</protein>
<keyword evidence="1" id="KW-1133">Transmembrane helix</keyword>
<proteinExistence type="predicted"/>
<keyword evidence="1" id="KW-0472">Membrane</keyword>
<feature type="transmembrane region" description="Helical" evidence="1">
    <location>
        <begin position="62"/>
        <end position="83"/>
    </location>
</feature>
<dbReference type="Pfam" id="PF06197">
    <property type="entry name" value="DUF998"/>
    <property type="match status" value="1"/>
</dbReference>
<dbReference type="Proteomes" id="UP001606099">
    <property type="component" value="Unassembled WGS sequence"/>
</dbReference>
<reference evidence="2 3" key="1">
    <citation type="submission" date="2024-08" db="EMBL/GenBank/DDBJ databases">
        <authorList>
            <person name="Lu H."/>
        </authorList>
    </citation>
    <scope>NUCLEOTIDE SEQUENCE [LARGE SCALE GENOMIC DNA]</scope>
    <source>
        <strain evidence="2 3">BYS180W</strain>
    </source>
</reference>
<feature type="transmembrane region" description="Helical" evidence="1">
    <location>
        <begin position="129"/>
        <end position="146"/>
    </location>
</feature>
<evidence type="ECO:0000313" key="3">
    <source>
        <dbReference type="Proteomes" id="UP001606099"/>
    </source>
</evidence>
<evidence type="ECO:0000313" key="2">
    <source>
        <dbReference type="EMBL" id="MFG6446823.1"/>
    </source>
</evidence>
<dbReference type="RefSeq" id="WP_394457979.1">
    <property type="nucleotide sequence ID" value="NZ_JBIGHZ010000001.1"/>
</dbReference>
<comment type="caution">
    <text evidence="2">The sequence shown here is derived from an EMBL/GenBank/DDBJ whole genome shotgun (WGS) entry which is preliminary data.</text>
</comment>
<organism evidence="2 3">
    <name type="scientific">Roseateles rivi</name>
    <dbReference type="NCBI Taxonomy" id="3299028"/>
    <lineage>
        <taxon>Bacteria</taxon>
        <taxon>Pseudomonadati</taxon>
        <taxon>Pseudomonadota</taxon>
        <taxon>Betaproteobacteria</taxon>
        <taxon>Burkholderiales</taxon>
        <taxon>Sphaerotilaceae</taxon>
        <taxon>Roseateles</taxon>
    </lineage>
</organism>
<dbReference type="InterPro" id="IPR009339">
    <property type="entry name" value="DUF998"/>
</dbReference>
<feature type="transmembrane region" description="Helical" evidence="1">
    <location>
        <begin position="12"/>
        <end position="35"/>
    </location>
</feature>
<keyword evidence="3" id="KW-1185">Reference proteome</keyword>